<dbReference type="GO" id="GO:0004479">
    <property type="term" value="F:methionyl-tRNA formyltransferase activity"/>
    <property type="evidence" value="ECO:0007669"/>
    <property type="project" value="UniProtKB-UniRule"/>
</dbReference>
<feature type="domain" description="Formyl transferase N-terminal" evidence="6">
    <location>
        <begin position="1"/>
        <end position="179"/>
    </location>
</feature>
<dbReference type="EMBL" id="AGWN01000001">
    <property type="protein sequence ID" value="EPD30469.1"/>
    <property type="molecule type" value="Genomic_DNA"/>
</dbReference>
<evidence type="ECO:0000259" key="7">
    <source>
        <dbReference type="Pfam" id="PF02911"/>
    </source>
</evidence>
<dbReference type="CDD" id="cd08704">
    <property type="entry name" value="Met_tRNA_FMT_C"/>
    <property type="match status" value="1"/>
</dbReference>
<dbReference type="Pfam" id="PF00551">
    <property type="entry name" value="Formyl_trans_N"/>
    <property type="match status" value="1"/>
</dbReference>
<feature type="domain" description="Formyl transferase C-terminal" evidence="7">
    <location>
        <begin position="203"/>
        <end position="299"/>
    </location>
</feature>
<keyword evidence="9" id="KW-1185">Reference proteome</keyword>
<evidence type="ECO:0000313" key="8">
    <source>
        <dbReference type="EMBL" id="EPD30469.1"/>
    </source>
</evidence>
<feature type="binding site" evidence="5">
    <location>
        <begin position="109"/>
        <end position="112"/>
    </location>
    <ligand>
        <name>(6S)-5,6,7,8-tetrahydrofolate</name>
        <dbReference type="ChEBI" id="CHEBI:57453"/>
    </ligand>
</feature>
<keyword evidence="4 5" id="KW-0648">Protein biosynthesis</keyword>
<dbReference type="InterPro" id="IPR002376">
    <property type="entry name" value="Formyl_transf_N"/>
</dbReference>
<dbReference type="Proteomes" id="UP000014387">
    <property type="component" value="Unassembled WGS sequence"/>
</dbReference>
<comment type="similarity">
    <text evidence="1 5">Belongs to the Fmt family.</text>
</comment>
<protein>
    <recommendedName>
        <fullName evidence="2 5">Methionyl-tRNA formyltransferase</fullName>
        <ecNumber evidence="2 5">2.1.2.9</ecNumber>
    </recommendedName>
</protein>
<dbReference type="EC" id="2.1.2.9" evidence="2 5"/>
<keyword evidence="3 5" id="KW-0808">Transferase</keyword>
<dbReference type="GO" id="GO:0005829">
    <property type="term" value="C:cytosol"/>
    <property type="evidence" value="ECO:0007669"/>
    <property type="project" value="TreeGrafter"/>
</dbReference>
<evidence type="ECO:0000256" key="2">
    <source>
        <dbReference type="ARBA" id="ARBA00012261"/>
    </source>
</evidence>
<comment type="caution">
    <text evidence="8">The sequence shown here is derived from an EMBL/GenBank/DDBJ whole genome shotgun (WGS) entry which is preliminary data.</text>
</comment>
<evidence type="ECO:0000256" key="4">
    <source>
        <dbReference type="ARBA" id="ARBA00022917"/>
    </source>
</evidence>
<dbReference type="CDD" id="cd08646">
    <property type="entry name" value="FMT_core_Met-tRNA-FMT_N"/>
    <property type="match status" value="1"/>
</dbReference>
<evidence type="ECO:0000256" key="1">
    <source>
        <dbReference type="ARBA" id="ARBA00010699"/>
    </source>
</evidence>
<dbReference type="InterPro" id="IPR036477">
    <property type="entry name" value="Formyl_transf_N_sf"/>
</dbReference>
<dbReference type="PANTHER" id="PTHR11138:SF5">
    <property type="entry name" value="METHIONYL-TRNA FORMYLTRANSFERASE, MITOCHONDRIAL"/>
    <property type="match status" value="1"/>
</dbReference>
<dbReference type="HAMAP" id="MF_00182">
    <property type="entry name" value="Formyl_trans"/>
    <property type="match status" value="1"/>
</dbReference>
<dbReference type="InterPro" id="IPR041711">
    <property type="entry name" value="Met-tRNA-FMT_N"/>
</dbReference>
<gene>
    <name evidence="5" type="primary">fmt</name>
    <name evidence="8" type="ORF">HMPREF9238_00212</name>
</gene>
<dbReference type="SUPFAM" id="SSF50486">
    <property type="entry name" value="FMT C-terminal domain-like"/>
    <property type="match status" value="1"/>
</dbReference>
<accession>A0A9W5VW29</accession>
<dbReference type="PANTHER" id="PTHR11138">
    <property type="entry name" value="METHIONYL-TRNA FORMYLTRANSFERASE"/>
    <property type="match status" value="1"/>
</dbReference>
<organism evidence="8 9">
    <name type="scientific">Gleimia europaea ACS-120-V-Col10b</name>
    <dbReference type="NCBI Taxonomy" id="883069"/>
    <lineage>
        <taxon>Bacteria</taxon>
        <taxon>Bacillati</taxon>
        <taxon>Actinomycetota</taxon>
        <taxon>Actinomycetes</taxon>
        <taxon>Actinomycetales</taxon>
        <taxon>Actinomycetaceae</taxon>
        <taxon>Gleimia</taxon>
    </lineage>
</organism>
<dbReference type="InterPro" id="IPR005793">
    <property type="entry name" value="Formyl_trans_C"/>
</dbReference>
<sequence length="312" mass="33025">MKILFAGTPEVAIPTLAALAESDHEIVGVLTRSPARRGRGRTLYPSQVAAWASERGLIVIEANSFKDPQVLLQVQQTGAQLGVVVAYGAIIPKTALEGLEHGWINLHFSALPRWRGAAPVQRAIEAGDTATAVDVFQLEEGLDTGPVYSTRPVAIAPDVSGGDLLTELAQIGAKDVVDVVDAIEMGVANPRVQNSNGQTYAHRITREDLPIDFTQTAQQVHNQARAFAPAPGAYAVLPDGKRLKVLATRLTGQKGGKPGELRIEKNAAFVSAGDAWLELVTVAPAGKSHMAAADWARGSRLETGAILTGKEN</sequence>
<reference evidence="8 9" key="1">
    <citation type="submission" date="2013-05" db="EMBL/GenBank/DDBJ databases">
        <title>The Genome Sequence of Actinomyces europaeus ACS-120-V-COL10B.</title>
        <authorList>
            <consortium name="The Broad Institute Genomics Platform"/>
            <person name="Earl A."/>
            <person name="Ward D."/>
            <person name="Feldgarden M."/>
            <person name="Gevers D."/>
            <person name="Saerens B."/>
            <person name="Vaneechoutte M."/>
            <person name="Walker B."/>
            <person name="Young S."/>
            <person name="Zeng Q."/>
            <person name="Gargeya S."/>
            <person name="Fitzgerald M."/>
            <person name="Haas B."/>
            <person name="Abouelleil A."/>
            <person name="Allen A.W."/>
            <person name="Alvarado L."/>
            <person name="Arachchi H.M."/>
            <person name="Berlin A.M."/>
            <person name="Chapman S.B."/>
            <person name="Gainer-Dewar J."/>
            <person name="Goldberg J."/>
            <person name="Griggs A."/>
            <person name="Gujja S."/>
            <person name="Hansen M."/>
            <person name="Howarth C."/>
            <person name="Imamovic A."/>
            <person name="Ireland A."/>
            <person name="Larimer J."/>
            <person name="McCowan C."/>
            <person name="Murphy C."/>
            <person name="Pearson M."/>
            <person name="Poon T.W."/>
            <person name="Priest M."/>
            <person name="Roberts A."/>
            <person name="Saif S."/>
            <person name="Shea T."/>
            <person name="Sisk P."/>
            <person name="Sykes S."/>
            <person name="Wortman J."/>
            <person name="Nusbaum C."/>
            <person name="Birren B."/>
        </authorList>
    </citation>
    <scope>NUCLEOTIDE SEQUENCE [LARGE SCALE GENOMIC DNA]</scope>
    <source>
        <strain evidence="8 9">ACS-120-V-Col10b</strain>
    </source>
</reference>
<evidence type="ECO:0000259" key="6">
    <source>
        <dbReference type="Pfam" id="PF00551"/>
    </source>
</evidence>
<comment type="function">
    <text evidence="5">Attaches a formyl group to the free amino group of methionyl-tRNA(fMet). The formyl group appears to play a dual role in the initiator identity of N-formylmethionyl-tRNA by promoting its recognition by IF2 and preventing the misappropriation of this tRNA by the elongation apparatus.</text>
</comment>
<dbReference type="SUPFAM" id="SSF53328">
    <property type="entry name" value="Formyltransferase"/>
    <property type="match status" value="1"/>
</dbReference>
<evidence type="ECO:0000256" key="5">
    <source>
        <dbReference type="HAMAP-Rule" id="MF_00182"/>
    </source>
</evidence>
<evidence type="ECO:0000313" key="9">
    <source>
        <dbReference type="Proteomes" id="UP000014387"/>
    </source>
</evidence>
<proteinExistence type="inferred from homology"/>
<dbReference type="InterPro" id="IPR044135">
    <property type="entry name" value="Met-tRNA-FMT_C"/>
</dbReference>
<dbReference type="OrthoDB" id="9802815at2"/>
<evidence type="ECO:0000256" key="3">
    <source>
        <dbReference type="ARBA" id="ARBA00022679"/>
    </source>
</evidence>
<dbReference type="AlphaFoldDB" id="A0A9W5VW29"/>
<dbReference type="NCBIfam" id="TIGR00460">
    <property type="entry name" value="fmt"/>
    <property type="match status" value="1"/>
</dbReference>
<dbReference type="Gene3D" id="3.40.50.12230">
    <property type="match status" value="1"/>
</dbReference>
<dbReference type="InterPro" id="IPR011034">
    <property type="entry name" value="Formyl_transferase-like_C_sf"/>
</dbReference>
<name>A0A9W5VW29_9ACTO</name>
<dbReference type="RefSeq" id="WP_016443581.1">
    <property type="nucleotide sequence ID" value="NZ_KE150266.1"/>
</dbReference>
<comment type="catalytic activity">
    <reaction evidence="5">
        <text>L-methionyl-tRNA(fMet) + (6R)-10-formyltetrahydrofolate = N-formyl-L-methionyl-tRNA(fMet) + (6S)-5,6,7,8-tetrahydrofolate + H(+)</text>
        <dbReference type="Rhea" id="RHEA:24380"/>
        <dbReference type="Rhea" id="RHEA-COMP:9952"/>
        <dbReference type="Rhea" id="RHEA-COMP:9953"/>
        <dbReference type="ChEBI" id="CHEBI:15378"/>
        <dbReference type="ChEBI" id="CHEBI:57453"/>
        <dbReference type="ChEBI" id="CHEBI:78530"/>
        <dbReference type="ChEBI" id="CHEBI:78844"/>
        <dbReference type="ChEBI" id="CHEBI:195366"/>
        <dbReference type="EC" id="2.1.2.9"/>
    </reaction>
</comment>
<dbReference type="Pfam" id="PF02911">
    <property type="entry name" value="Formyl_trans_C"/>
    <property type="match status" value="1"/>
</dbReference>
<dbReference type="InterPro" id="IPR005794">
    <property type="entry name" value="Fmt"/>
</dbReference>